<feature type="domain" description="Solute-binding protein family 3/N-terminal" evidence="5">
    <location>
        <begin position="89"/>
        <end position="317"/>
    </location>
</feature>
<dbReference type="Pfam" id="PF00497">
    <property type="entry name" value="SBP_bac_3"/>
    <property type="match status" value="1"/>
</dbReference>
<dbReference type="SUPFAM" id="SSF53850">
    <property type="entry name" value="Periplasmic binding protein-like II"/>
    <property type="match status" value="1"/>
</dbReference>
<sequence>MLELDGTTMCKPGPLNPSIRAHSSTLTNKRSRRIKGCGALWGEIDHAQGVPAMLLISIQTLLRGALMVGGVSVVLAFSPLPVAAQERMPMRIAVEGAFPPFNYLDANNKLQGFDIDIANALCETGKFECQFIIEKWDDMIPDLIAEKYDAIISSMSMSLERRQKVAFTEKYYNSPSVFIARKDSPITDVSPAALNGKKLGVTSSTAQESYANHFYPDMKKTVFRSSPELYKGLSDGRVDIILEDKLAIYDWIANTKAGTCCAFKGPDLVDVTFFGEGAGIAVRLDDKERLARLNEALKTIKEDGTYDMINAKYFPFSIQ</sequence>
<proteinExistence type="inferred from homology"/>
<comment type="caution">
    <text evidence="6">The sequence shown here is derived from an EMBL/GenBank/DDBJ whole genome shotgun (WGS) entry which is preliminary data.</text>
</comment>
<dbReference type="InterPro" id="IPR018313">
    <property type="entry name" value="SBP_3_CS"/>
</dbReference>
<dbReference type="Proteomes" id="UP000528824">
    <property type="component" value="Unassembled WGS sequence"/>
</dbReference>
<gene>
    <name evidence="6" type="ORF">GGI59_004398</name>
</gene>
<evidence type="ECO:0000256" key="3">
    <source>
        <dbReference type="ARBA" id="ARBA00022729"/>
    </source>
</evidence>
<evidence type="ECO:0000256" key="1">
    <source>
        <dbReference type="ARBA" id="ARBA00004418"/>
    </source>
</evidence>
<dbReference type="InterPro" id="IPR001638">
    <property type="entry name" value="Solute-binding_3/MltF_N"/>
</dbReference>
<keyword evidence="3" id="KW-0732">Signal</keyword>
<dbReference type="GO" id="GO:0042597">
    <property type="term" value="C:periplasmic space"/>
    <property type="evidence" value="ECO:0007669"/>
    <property type="project" value="UniProtKB-SubCell"/>
</dbReference>
<dbReference type="Gene3D" id="3.40.190.10">
    <property type="entry name" value="Periplasmic binding protein-like II"/>
    <property type="match status" value="2"/>
</dbReference>
<dbReference type="PROSITE" id="PS01039">
    <property type="entry name" value="SBP_BACTERIAL_3"/>
    <property type="match status" value="1"/>
</dbReference>
<evidence type="ECO:0000256" key="2">
    <source>
        <dbReference type="ARBA" id="ARBA00010333"/>
    </source>
</evidence>
<evidence type="ECO:0000259" key="5">
    <source>
        <dbReference type="SMART" id="SM00062"/>
    </source>
</evidence>
<comment type="subcellular location">
    <subcellularLocation>
        <location evidence="1">Periplasm</location>
    </subcellularLocation>
</comment>
<dbReference type="CDD" id="cd01001">
    <property type="entry name" value="PBP2_HisJ_LAO_like"/>
    <property type="match status" value="1"/>
</dbReference>
<accession>A0A7W9CWS2</accession>
<dbReference type="SMART" id="SM00062">
    <property type="entry name" value="PBPb"/>
    <property type="match status" value="1"/>
</dbReference>
<dbReference type="PANTHER" id="PTHR35936:SF17">
    <property type="entry name" value="ARGININE-BINDING EXTRACELLULAR PROTEIN ARTP"/>
    <property type="match status" value="1"/>
</dbReference>
<protein>
    <submittedName>
        <fullName evidence="6">Polar amino acid transport system substrate-binding protein</fullName>
    </submittedName>
</protein>
<reference evidence="6 7" key="1">
    <citation type="submission" date="2020-08" db="EMBL/GenBank/DDBJ databases">
        <title>Genomic Encyclopedia of Type Strains, Phase IV (KMG-V): Genome sequencing to study the core and pangenomes of soil and plant-associated prokaryotes.</title>
        <authorList>
            <person name="Whitman W."/>
        </authorList>
    </citation>
    <scope>NUCLEOTIDE SEQUENCE [LARGE SCALE GENOMIC DNA]</scope>
    <source>
        <strain evidence="6 7">SEMIA 4034</strain>
    </source>
</reference>
<name>A0A7W9CWS2_9HYPH</name>
<dbReference type="PANTHER" id="PTHR35936">
    <property type="entry name" value="MEMBRANE-BOUND LYTIC MUREIN TRANSGLYCOSYLASE F"/>
    <property type="match status" value="1"/>
</dbReference>
<comment type="similarity">
    <text evidence="2 4">Belongs to the bacterial solute-binding protein 3 family.</text>
</comment>
<dbReference type="AlphaFoldDB" id="A0A7W9CWS2"/>
<keyword evidence="7" id="KW-1185">Reference proteome</keyword>
<evidence type="ECO:0000313" key="7">
    <source>
        <dbReference type="Proteomes" id="UP000528824"/>
    </source>
</evidence>
<organism evidence="6 7">
    <name type="scientific">Rhizobium lentis</name>
    <dbReference type="NCBI Taxonomy" id="1138194"/>
    <lineage>
        <taxon>Bacteria</taxon>
        <taxon>Pseudomonadati</taxon>
        <taxon>Pseudomonadota</taxon>
        <taxon>Alphaproteobacteria</taxon>
        <taxon>Hyphomicrobiales</taxon>
        <taxon>Rhizobiaceae</taxon>
        <taxon>Rhizobium/Agrobacterium group</taxon>
        <taxon>Rhizobium</taxon>
    </lineage>
</organism>
<evidence type="ECO:0000313" key="6">
    <source>
        <dbReference type="EMBL" id="MBB5562709.1"/>
    </source>
</evidence>
<dbReference type="EMBL" id="JACHBC010000009">
    <property type="protein sequence ID" value="MBB5562709.1"/>
    <property type="molecule type" value="Genomic_DNA"/>
</dbReference>
<evidence type="ECO:0000256" key="4">
    <source>
        <dbReference type="RuleBase" id="RU003744"/>
    </source>
</evidence>